<feature type="domain" description="N-acetyltransferase" evidence="1">
    <location>
        <begin position="151"/>
        <end position="287"/>
    </location>
</feature>
<accession>A0A318SHJ7</accession>
<proteinExistence type="predicted"/>
<organism evidence="2 3">
    <name type="scientific">Deinococcus yavapaiensis KR-236</name>
    <dbReference type="NCBI Taxonomy" id="694435"/>
    <lineage>
        <taxon>Bacteria</taxon>
        <taxon>Thermotogati</taxon>
        <taxon>Deinococcota</taxon>
        <taxon>Deinococci</taxon>
        <taxon>Deinococcales</taxon>
        <taxon>Deinococcaceae</taxon>
        <taxon>Deinococcus</taxon>
    </lineage>
</organism>
<dbReference type="Gene3D" id="3.40.630.30">
    <property type="match status" value="1"/>
</dbReference>
<dbReference type="RefSeq" id="WP_146237373.1">
    <property type="nucleotide sequence ID" value="NZ_QJSX01000017.1"/>
</dbReference>
<protein>
    <recommendedName>
        <fullName evidence="1">N-acetyltransferase domain-containing protein</fullName>
    </recommendedName>
</protein>
<dbReference type="InterPro" id="IPR000182">
    <property type="entry name" value="GNAT_dom"/>
</dbReference>
<dbReference type="InterPro" id="IPR016181">
    <property type="entry name" value="Acyl_CoA_acyltransferase"/>
</dbReference>
<evidence type="ECO:0000259" key="1">
    <source>
        <dbReference type="PROSITE" id="PS51186"/>
    </source>
</evidence>
<dbReference type="EMBL" id="QJSX01000017">
    <property type="protein sequence ID" value="PYE50492.1"/>
    <property type="molecule type" value="Genomic_DNA"/>
</dbReference>
<evidence type="ECO:0000313" key="2">
    <source>
        <dbReference type="EMBL" id="PYE50492.1"/>
    </source>
</evidence>
<dbReference type="GO" id="GO:0016747">
    <property type="term" value="F:acyltransferase activity, transferring groups other than amino-acyl groups"/>
    <property type="evidence" value="ECO:0007669"/>
    <property type="project" value="InterPro"/>
</dbReference>
<name>A0A318SHJ7_9DEIO</name>
<keyword evidence="3" id="KW-1185">Reference proteome</keyword>
<reference evidence="2 3" key="1">
    <citation type="submission" date="2018-06" db="EMBL/GenBank/DDBJ databases">
        <title>Genomic Encyclopedia of Type Strains, Phase IV (KMG-IV): sequencing the most valuable type-strain genomes for metagenomic binning, comparative biology and taxonomic classification.</title>
        <authorList>
            <person name="Goeker M."/>
        </authorList>
    </citation>
    <scope>NUCLEOTIDE SEQUENCE [LARGE SCALE GENOMIC DNA]</scope>
    <source>
        <strain evidence="2 3">DSM 18048</strain>
    </source>
</reference>
<gene>
    <name evidence="2" type="ORF">DES52_11710</name>
</gene>
<dbReference type="OrthoDB" id="2350893at2"/>
<evidence type="ECO:0000313" key="3">
    <source>
        <dbReference type="Proteomes" id="UP000248326"/>
    </source>
</evidence>
<dbReference type="SUPFAM" id="SSF55729">
    <property type="entry name" value="Acyl-CoA N-acyltransferases (Nat)"/>
    <property type="match status" value="1"/>
</dbReference>
<dbReference type="Proteomes" id="UP000248326">
    <property type="component" value="Unassembled WGS sequence"/>
</dbReference>
<dbReference type="PROSITE" id="PS51186">
    <property type="entry name" value="GNAT"/>
    <property type="match status" value="1"/>
</dbReference>
<comment type="caution">
    <text evidence="2">The sequence shown here is derived from an EMBL/GenBank/DDBJ whole genome shotgun (WGS) entry which is preliminary data.</text>
</comment>
<sequence>MTSSQFHFDPQMAPLDLRVLVEQRDAFYQHTLDGYRALPPDFQQRAGIERIPFSAGVLHLMRVLPLPTFNSVRGFGLSAPATEEDIAALLATVDACRAPAWGLVVDPRTRPADLPVMLEAHGIREVYRQVVLYASASTARAALELLPEGGPVAVEISQSNVSAAVALLMSQFGMPALAQEFLPLTMTTLGWKGYVVEEEDGPSSAGFLTVLEERALLHTTATRPESRGRGGQRALIARRLREGLTLGCEHFFVDVTAGEVNTSRRNLERMGFRPVFEVAYFTKASSN</sequence>
<dbReference type="AlphaFoldDB" id="A0A318SHJ7"/>